<feature type="transmembrane region" description="Helical" evidence="8">
    <location>
        <begin position="148"/>
        <end position="175"/>
    </location>
</feature>
<sequence>MKDVAFCLRRLLGVAWRLDRRRFVVGAGLLLLGAIATPVVAIGAGRLVDHVVAADVSGASVWAVVVAVALTGDLMLGHFAHLYYFELAEQTEEHFNRELLHLVNGSDHLDRTDDPAFADRVDLLRQDVMQMRATVQTGLQLGATAVQVLLTAVVLATVSPWLLVLAAFAVAPVVLGRRAESALQEVREEQSATTRSIRSLRRLATSPASQKEIRLGGGTDFLLARQRTLLDTYDDAMGRADTRYALLRATGQIVFGVAYVAAVLGAFWLAREGRASVGQVVLTITLATQLSVQMSAGIEMLGSVHRAAAGLRRFLALEAEVAADRDASSGRTSSSAGTPSLDRDRGLPDDLSDGIRLEGVTFRYPGTEATVLDGIDLHLPAGTSVALVGENGAGKSTLLKLLAGLYRPTQGRVLVGGADLATVAPARWRERTAALYQDFARVELTLQHSVGIGRLADVDDEGAVAGAVRRADIGELADALGPQDVVGTGYAPGRDLSGGQWQSLGFARTLMREDPELLVLDEPASALDALAEQRLVDAYQATAAQVATTVGGVTVFVTHRLSTVRLADRIVVLDAGRVVEHGTHAELVAADGPYARLWALQSRAYASS</sequence>
<feature type="domain" description="ABC transporter" evidence="9">
    <location>
        <begin position="355"/>
        <end position="600"/>
    </location>
</feature>
<dbReference type="GO" id="GO:0034040">
    <property type="term" value="F:ATPase-coupled lipid transmembrane transporter activity"/>
    <property type="evidence" value="ECO:0007669"/>
    <property type="project" value="TreeGrafter"/>
</dbReference>
<evidence type="ECO:0000256" key="4">
    <source>
        <dbReference type="ARBA" id="ARBA00022840"/>
    </source>
</evidence>
<dbReference type="InterPro" id="IPR011527">
    <property type="entry name" value="ABC1_TM_dom"/>
</dbReference>
<feature type="transmembrane region" description="Helical" evidence="8">
    <location>
        <begin position="60"/>
        <end position="84"/>
    </location>
</feature>
<keyword evidence="6 8" id="KW-0472">Membrane</keyword>
<feature type="transmembrane region" description="Helical" evidence="8">
    <location>
        <begin position="23"/>
        <end position="48"/>
    </location>
</feature>
<evidence type="ECO:0000259" key="10">
    <source>
        <dbReference type="PROSITE" id="PS50929"/>
    </source>
</evidence>
<organism evidence="11 12">
    <name type="scientific">Cellulomonas persica</name>
    <dbReference type="NCBI Taxonomy" id="76861"/>
    <lineage>
        <taxon>Bacteria</taxon>
        <taxon>Bacillati</taxon>
        <taxon>Actinomycetota</taxon>
        <taxon>Actinomycetes</taxon>
        <taxon>Micrococcales</taxon>
        <taxon>Cellulomonadaceae</taxon>
        <taxon>Cellulomonas</taxon>
    </lineage>
</organism>
<comment type="caution">
    <text evidence="11">The sequence shown here is derived from an EMBL/GenBank/DDBJ whole genome shotgun (WGS) entry which is preliminary data.</text>
</comment>
<protein>
    <submittedName>
        <fullName evidence="11">ABC transporter permease</fullName>
    </submittedName>
</protein>
<dbReference type="SMART" id="SM00382">
    <property type="entry name" value="AAA"/>
    <property type="match status" value="1"/>
</dbReference>
<evidence type="ECO:0000256" key="6">
    <source>
        <dbReference type="ARBA" id="ARBA00023136"/>
    </source>
</evidence>
<evidence type="ECO:0000259" key="9">
    <source>
        <dbReference type="PROSITE" id="PS50893"/>
    </source>
</evidence>
<dbReference type="InterPro" id="IPR036640">
    <property type="entry name" value="ABC1_TM_sf"/>
</dbReference>
<dbReference type="SUPFAM" id="SSF52540">
    <property type="entry name" value="P-loop containing nucleoside triphosphate hydrolases"/>
    <property type="match status" value="1"/>
</dbReference>
<evidence type="ECO:0000256" key="7">
    <source>
        <dbReference type="SAM" id="MobiDB-lite"/>
    </source>
</evidence>
<accession>A0A510US64</accession>
<dbReference type="RefSeq" id="WP_146805762.1">
    <property type="nucleotide sequence ID" value="NZ_BJUA01000005.1"/>
</dbReference>
<dbReference type="PANTHER" id="PTHR24221">
    <property type="entry name" value="ATP-BINDING CASSETTE SUB-FAMILY B"/>
    <property type="match status" value="1"/>
</dbReference>
<feature type="compositionally biased region" description="Basic and acidic residues" evidence="7">
    <location>
        <begin position="341"/>
        <end position="350"/>
    </location>
</feature>
<dbReference type="GO" id="GO:0005886">
    <property type="term" value="C:plasma membrane"/>
    <property type="evidence" value="ECO:0007669"/>
    <property type="project" value="UniProtKB-SubCell"/>
</dbReference>
<dbReference type="Pfam" id="PF00664">
    <property type="entry name" value="ABC_membrane"/>
    <property type="match status" value="1"/>
</dbReference>
<dbReference type="GO" id="GO:0140359">
    <property type="term" value="F:ABC-type transporter activity"/>
    <property type="evidence" value="ECO:0007669"/>
    <property type="project" value="InterPro"/>
</dbReference>
<evidence type="ECO:0000256" key="5">
    <source>
        <dbReference type="ARBA" id="ARBA00022989"/>
    </source>
</evidence>
<dbReference type="Gene3D" id="1.20.1560.10">
    <property type="entry name" value="ABC transporter type 1, transmembrane domain"/>
    <property type="match status" value="1"/>
</dbReference>
<dbReference type="Proteomes" id="UP000321386">
    <property type="component" value="Unassembled WGS sequence"/>
</dbReference>
<evidence type="ECO:0000256" key="8">
    <source>
        <dbReference type="SAM" id="Phobius"/>
    </source>
</evidence>
<dbReference type="PROSITE" id="PS50929">
    <property type="entry name" value="ABC_TM1F"/>
    <property type="match status" value="1"/>
</dbReference>
<keyword evidence="12" id="KW-1185">Reference proteome</keyword>
<dbReference type="Pfam" id="PF00005">
    <property type="entry name" value="ABC_tran"/>
    <property type="match status" value="1"/>
</dbReference>
<dbReference type="CDD" id="cd03228">
    <property type="entry name" value="ABCC_MRP_Like"/>
    <property type="match status" value="1"/>
</dbReference>
<keyword evidence="2 8" id="KW-0812">Transmembrane</keyword>
<proteinExistence type="predicted"/>
<dbReference type="Gene3D" id="3.40.50.300">
    <property type="entry name" value="P-loop containing nucleotide triphosphate hydrolases"/>
    <property type="match status" value="1"/>
</dbReference>
<dbReference type="InterPro" id="IPR039421">
    <property type="entry name" value="Type_1_exporter"/>
</dbReference>
<evidence type="ECO:0000313" key="12">
    <source>
        <dbReference type="Proteomes" id="UP000321386"/>
    </source>
</evidence>
<dbReference type="GO" id="GO:0005524">
    <property type="term" value="F:ATP binding"/>
    <property type="evidence" value="ECO:0007669"/>
    <property type="project" value="UniProtKB-KW"/>
</dbReference>
<feature type="domain" description="ABC transmembrane type-1" evidence="10">
    <location>
        <begin position="24"/>
        <end position="306"/>
    </location>
</feature>
<dbReference type="InterPro" id="IPR003439">
    <property type="entry name" value="ABC_transporter-like_ATP-bd"/>
</dbReference>
<evidence type="ECO:0000256" key="3">
    <source>
        <dbReference type="ARBA" id="ARBA00022741"/>
    </source>
</evidence>
<name>A0A510US64_9CELL</name>
<dbReference type="InterPro" id="IPR003593">
    <property type="entry name" value="AAA+_ATPase"/>
</dbReference>
<keyword evidence="4" id="KW-0067">ATP-binding</keyword>
<feature type="region of interest" description="Disordered" evidence="7">
    <location>
        <begin position="326"/>
        <end position="350"/>
    </location>
</feature>
<dbReference type="SUPFAM" id="SSF90123">
    <property type="entry name" value="ABC transporter transmembrane region"/>
    <property type="match status" value="1"/>
</dbReference>
<keyword evidence="3" id="KW-0547">Nucleotide-binding</keyword>
<dbReference type="InterPro" id="IPR027417">
    <property type="entry name" value="P-loop_NTPase"/>
</dbReference>
<dbReference type="EMBL" id="BJUA01000005">
    <property type="protein sequence ID" value="GEK17483.1"/>
    <property type="molecule type" value="Genomic_DNA"/>
</dbReference>
<dbReference type="AlphaFoldDB" id="A0A510US64"/>
<evidence type="ECO:0000256" key="2">
    <source>
        <dbReference type="ARBA" id="ARBA00022692"/>
    </source>
</evidence>
<evidence type="ECO:0000256" key="1">
    <source>
        <dbReference type="ARBA" id="ARBA00004651"/>
    </source>
</evidence>
<evidence type="ECO:0000313" key="11">
    <source>
        <dbReference type="EMBL" id="GEK17483.1"/>
    </source>
</evidence>
<reference evidence="11 12" key="1">
    <citation type="submission" date="2019-07" db="EMBL/GenBank/DDBJ databases">
        <title>Whole genome shotgun sequence of Cellulomonas persica NBRC 101101.</title>
        <authorList>
            <person name="Hosoyama A."/>
            <person name="Uohara A."/>
            <person name="Ohji S."/>
            <person name="Ichikawa N."/>
        </authorList>
    </citation>
    <scope>NUCLEOTIDE SEQUENCE [LARGE SCALE GENOMIC DNA]</scope>
    <source>
        <strain evidence="11 12">NBRC 101101</strain>
    </source>
</reference>
<gene>
    <name evidence="11" type="ORF">CPE01_12160</name>
</gene>
<comment type="subcellular location">
    <subcellularLocation>
        <location evidence="1">Cell membrane</location>
        <topology evidence="1">Multi-pass membrane protein</topology>
    </subcellularLocation>
</comment>
<feature type="compositionally biased region" description="Low complexity" evidence="7">
    <location>
        <begin position="329"/>
        <end position="338"/>
    </location>
</feature>
<dbReference type="OrthoDB" id="9806127at2"/>
<feature type="transmembrane region" description="Helical" evidence="8">
    <location>
        <begin position="246"/>
        <end position="270"/>
    </location>
</feature>
<dbReference type="GO" id="GO:0016887">
    <property type="term" value="F:ATP hydrolysis activity"/>
    <property type="evidence" value="ECO:0007669"/>
    <property type="project" value="InterPro"/>
</dbReference>
<dbReference type="PANTHER" id="PTHR24221:SF654">
    <property type="entry name" value="ATP-BINDING CASSETTE SUB-FAMILY B MEMBER 6"/>
    <property type="match status" value="1"/>
</dbReference>
<keyword evidence="5 8" id="KW-1133">Transmembrane helix</keyword>
<dbReference type="PROSITE" id="PS50893">
    <property type="entry name" value="ABC_TRANSPORTER_2"/>
    <property type="match status" value="1"/>
</dbReference>